<dbReference type="Proteomes" id="UP000789702">
    <property type="component" value="Unassembled WGS sequence"/>
</dbReference>
<protein>
    <submittedName>
        <fullName evidence="1">7956_t:CDS:1</fullName>
    </submittedName>
</protein>
<evidence type="ECO:0000313" key="1">
    <source>
        <dbReference type="EMBL" id="CAG8596426.1"/>
    </source>
</evidence>
<dbReference type="EMBL" id="CAJVPU010009566">
    <property type="protein sequence ID" value="CAG8596426.1"/>
    <property type="molecule type" value="Genomic_DNA"/>
</dbReference>
<organism evidence="1 2">
    <name type="scientific">Dentiscutata heterogama</name>
    <dbReference type="NCBI Taxonomy" id="1316150"/>
    <lineage>
        <taxon>Eukaryota</taxon>
        <taxon>Fungi</taxon>
        <taxon>Fungi incertae sedis</taxon>
        <taxon>Mucoromycota</taxon>
        <taxon>Glomeromycotina</taxon>
        <taxon>Glomeromycetes</taxon>
        <taxon>Diversisporales</taxon>
        <taxon>Gigasporaceae</taxon>
        <taxon>Dentiscutata</taxon>
    </lineage>
</organism>
<comment type="caution">
    <text evidence="1">The sequence shown here is derived from an EMBL/GenBank/DDBJ whole genome shotgun (WGS) entry which is preliminary data.</text>
</comment>
<accession>A0ACA9MMF8</accession>
<name>A0ACA9MMF8_9GLOM</name>
<reference evidence="1" key="1">
    <citation type="submission" date="2021-06" db="EMBL/GenBank/DDBJ databases">
        <authorList>
            <person name="Kallberg Y."/>
            <person name="Tangrot J."/>
            <person name="Rosling A."/>
        </authorList>
    </citation>
    <scope>NUCLEOTIDE SEQUENCE</scope>
    <source>
        <strain evidence="1">IL203A</strain>
    </source>
</reference>
<proteinExistence type="predicted"/>
<feature type="non-terminal residue" evidence="1">
    <location>
        <position position="54"/>
    </location>
</feature>
<gene>
    <name evidence="1" type="ORF">DHETER_LOCUS7072</name>
</gene>
<keyword evidence="2" id="KW-1185">Reference proteome</keyword>
<evidence type="ECO:0000313" key="2">
    <source>
        <dbReference type="Proteomes" id="UP000789702"/>
    </source>
</evidence>
<sequence length="54" mass="6040">MSPSKKKTSLRTKPLGLEKKRGREIQLKDKDVANTQAKSSTTSALGERMFFVSK</sequence>